<gene>
    <name evidence="1" type="ORF">B0F90DRAFT_1772875</name>
</gene>
<dbReference type="AlphaFoldDB" id="A0AAD4QFJ8"/>
<sequence length="209" mass="23220">MRLCLVATTGLEDMITVVGSEPYLAEAARMIISGAGANPIRCLVENSDLNLRRCLPHSSSCRPAMMASSATKRRWVFITDFMKALLPASAYDELKKSLPSLFHPNEDKPSESAFKGYCQWFNHVIKIGVDPLWEFITQGAMILSINNQRGVDIVLPICVKNDKSYQYDISQFLLFPKDHTPLPVIRMVFALVSSEAGVSIPAAPQRGHH</sequence>
<name>A0AAD4QFJ8_9AGAM</name>
<keyword evidence="2" id="KW-1185">Reference proteome</keyword>
<accession>A0AAD4QFJ8</accession>
<reference evidence="1" key="1">
    <citation type="journal article" date="2022" name="New Phytol.">
        <title>Evolutionary transition to the ectomycorrhizal habit in the genomes of a hyperdiverse lineage of mushroom-forming fungi.</title>
        <authorList>
            <person name="Looney B."/>
            <person name="Miyauchi S."/>
            <person name="Morin E."/>
            <person name="Drula E."/>
            <person name="Courty P.E."/>
            <person name="Kohler A."/>
            <person name="Kuo A."/>
            <person name="LaButti K."/>
            <person name="Pangilinan J."/>
            <person name="Lipzen A."/>
            <person name="Riley R."/>
            <person name="Andreopoulos W."/>
            <person name="He G."/>
            <person name="Johnson J."/>
            <person name="Nolan M."/>
            <person name="Tritt A."/>
            <person name="Barry K.W."/>
            <person name="Grigoriev I.V."/>
            <person name="Nagy L.G."/>
            <person name="Hibbett D."/>
            <person name="Henrissat B."/>
            <person name="Matheny P.B."/>
            <person name="Labbe J."/>
            <person name="Martin F.M."/>
        </authorList>
    </citation>
    <scope>NUCLEOTIDE SEQUENCE</scope>
    <source>
        <strain evidence="1">BPL690</strain>
    </source>
</reference>
<evidence type="ECO:0000313" key="1">
    <source>
        <dbReference type="EMBL" id="KAI0292085.1"/>
    </source>
</evidence>
<comment type="caution">
    <text evidence="1">The sequence shown here is derived from an EMBL/GenBank/DDBJ whole genome shotgun (WGS) entry which is preliminary data.</text>
</comment>
<evidence type="ECO:0000313" key="2">
    <source>
        <dbReference type="Proteomes" id="UP001203297"/>
    </source>
</evidence>
<dbReference type="Proteomes" id="UP001203297">
    <property type="component" value="Unassembled WGS sequence"/>
</dbReference>
<dbReference type="EMBL" id="WTXG01000133">
    <property type="protein sequence ID" value="KAI0292085.1"/>
    <property type="molecule type" value="Genomic_DNA"/>
</dbReference>
<protein>
    <submittedName>
        <fullName evidence="1">Uncharacterized protein</fullName>
    </submittedName>
</protein>
<organism evidence="1 2">
    <name type="scientific">Multifurca ochricompacta</name>
    <dbReference type="NCBI Taxonomy" id="376703"/>
    <lineage>
        <taxon>Eukaryota</taxon>
        <taxon>Fungi</taxon>
        <taxon>Dikarya</taxon>
        <taxon>Basidiomycota</taxon>
        <taxon>Agaricomycotina</taxon>
        <taxon>Agaricomycetes</taxon>
        <taxon>Russulales</taxon>
        <taxon>Russulaceae</taxon>
        <taxon>Multifurca</taxon>
    </lineage>
</organism>
<proteinExistence type="predicted"/>